<dbReference type="PANTHER" id="PTHR30213">
    <property type="entry name" value="INNER MEMBRANE PROTEIN YHJD"/>
    <property type="match status" value="1"/>
</dbReference>
<gene>
    <name evidence="7" type="ORF">NZD86_20455</name>
</gene>
<keyword evidence="5 6" id="KW-0472">Membrane</keyword>
<feature type="transmembrane region" description="Helical" evidence="6">
    <location>
        <begin position="166"/>
        <end position="190"/>
    </location>
</feature>
<evidence type="ECO:0000256" key="3">
    <source>
        <dbReference type="ARBA" id="ARBA00022692"/>
    </source>
</evidence>
<keyword evidence="3 6" id="KW-0812">Transmembrane</keyword>
<evidence type="ECO:0000256" key="1">
    <source>
        <dbReference type="ARBA" id="ARBA00004651"/>
    </source>
</evidence>
<dbReference type="PIRSF" id="PIRSF035875">
    <property type="entry name" value="RNase_BN"/>
    <property type="match status" value="1"/>
</dbReference>
<dbReference type="Pfam" id="PF03631">
    <property type="entry name" value="Virul_fac_BrkB"/>
    <property type="match status" value="1"/>
</dbReference>
<keyword evidence="4 6" id="KW-1133">Transmembrane helix</keyword>
<keyword evidence="2" id="KW-1003">Cell membrane</keyword>
<dbReference type="NCBIfam" id="TIGR00765">
    <property type="entry name" value="yihY_not_rbn"/>
    <property type="match status" value="1"/>
</dbReference>
<dbReference type="PANTHER" id="PTHR30213:SF0">
    <property type="entry name" value="UPF0761 MEMBRANE PROTEIN YIHY"/>
    <property type="match status" value="1"/>
</dbReference>
<comment type="subcellular location">
    <subcellularLocation>
        <location evidence="1">Cell membrane</location>
        <topology evidence="1">Multi-pass membrane protein</topology>
    </subcellularLocation>
</comment>
<feature type="transmembrane region" description="Helical" evidence="6">
    <location>
        <begin position="128"/>
        <end position="154"/>
    </location>
</feature>
<evidence type="ECO:0000256" key="2">
    <source>
        <dbReference type="ARBA" id="ARBA00022475"/>
    </source>
</evidence>
<feature type="transmembrane region" description="Helical" evidence="6">
    <location>
        <begin position="87"/>
        <end position="107"/>
    </location>
</feature>
<organism evidence="7 8">
    <name type="scientific">Alicyclobacillus dauci</name>
    <dbReference type="NCBI Taxonomy" id="1475485"/>
    <lineage>
        <taxon>Bacteria</taxon>
        <taxon>Bacillati</taxon>
        <taxon>Bacillota</taxon>
        <taxon>Bacilli</taxon>
        <taxon>Bacillales</taxon>
        <taxon>Alicyclobacillaceae</taxon>
        <taxon>Alicyclobacillus</taxon>
    </lineage>
</organism>
<reference evidence="7" key="1">
    <citation type="submission" date="2022-08" db="EMBL/GenBank/DDBJ databases">
        <title>Alicyclobacillus dauci DSM2870, complete genome.</title>
        <authorList>
            <person name="Wang Q."/>
            <person name="Cai R."/>
            <person name="Wang Z."/>
        </authorList>
    </citation>
    <scope>NUCLEOTIDE SEQUENCE</scope>
    <source>
        <strain evidence="7">DSM 28700</strain>
    </source>
</reference>
<dbReference type="RefSeq" id="WP_268043905.1">
    <property type="nucleotide sequence ID" value="NZ_CP104064.1"/>
</dbReference>
<dbReference type="InterPro" id="IPR017039">
    <property type="entry name" value="Virul_fac_BrkB"/>
</dbReference>
<proteinExistence type="predicted"/>
<accession>A0ABY6Z2X3</accession>
<feature type="transmembrane region" description="Helical" evidence="6">
    <location>
        <begin position="197"/>
        <end position="217"/>
    </location>
</feature>
<evidence type="ECO:0000313" key="7">
    <source>
        <dbReference type="EMBL" id="WAH36551.1"/>
    </source>
</evidence>
<evidence type="ECO:0000256" key="4">
    <source>
        <dbReference type="ARBA" id="ARBA00022989"/>
    </source>
</evidence>
<dbReference type="Proteomes" id="UP001164803">
    <property type="component" value="Chromosome"/>
</dbReference>
<sequence length="276" mass="30415">MKKFLTILVKSVIRHNIGYLAAVVSYFAFTSMIPVVLLLIYLASIILSGTEVEHFFDELLQSYVPAMPSGTTTVNTTIHHLSTLRPVIGIIGFVGLLWGSIGGLVSLQQTLDTICEVHRRRSFVKQYIIGFGMLGLLLALVVVSAAVTALSPAVVERLGQSPLTSWILITHAIARVLFAIIMFAVCYFAYRFLPSKVPSNFALVIGSAVATCCIYISRELFAVYTHHLGNYQLIYGALTYVMLLTFWIYIASIIFLFGMEVSLAIHATKQSGIRAQ</sequence>
<evidence type="ECO:0000256" key="5">
    <source>
        <dbReference type="ARBA" id="ARBA00023136"/>
    </source>
</evidence>
<feature type="transmembrane region" description="Helical" evidence="6">
    <location>
        <begin position="237"/>
        <end position="259"/>
    </location>
</feature>
<evidence type="ECO:0000256" key="6">
    <source>
        <dbReference type="SAM" id="Phobius"/>
    </source>
</evidence>
<feature type="transmembrane region" description="Helical" evidence="6">
    <location>
        <begin position="20"/>
        <end position="47"/>
    </location>
</feature>
<keyword evidence="8" id="KW-1185">Reference proteome</keyword>
<dbReference type="EMBL" id="CP104064">
    <property type="protein sequence ID" value="WAH36551.1"/>
    <property type="molecule type" value="Genomic_DNA"/>
</dbReference>
<protein>
    <submittedName>
        <fullName evidence="7">YihY/virulence factor BrkB family protein</fullName>
    </submittedName>
</protein>
<name>A0ABY6Z2X3_9BACL</name>
<evidence type="ECO:0000313" key="8">
    <source>
        <dbReference type="Proteomes" id="UP001164803"/>
    </source>
</evidence>